<organism evidence="1">
    <name type="scientific">marine sediment metagenome</name>
    <dbReference type="NCBI Taxonomy" id="412755"/>
    <lineage>
        <taxon>unclassified sequences</taxon>
        <taxon>metagenomes</taxon>
        <taxon>ecological metagenomes</taxon>
    </lineage>
</organism>
<comment type="caution">
    <text evidence="1">The sequence shown here is derived from an EMBL/GenBank/DDBJ whole genome shotgun (WGS) entry which is preliminary data.</text>
</comment>
<protein>
    <submittedName>
        <fullName evidence="1">Uncharacterized protein</fullName>
    </submittedName>
</protein>
<evidence type="ECO:0000313" key="1">
    <source>
        <dbReference type="EMBL" id="KKK87418.1"/>
    </source>
</evidence>
<dbReference type="EMBL" id="LAZR01050410">
    <property type="protein sequence ID" value="KKK87418.1"/>
    <property type="molecule type" value="Genomic_DNA"/>
</dbReference>
<sequence length="76" mass="8172">MRKVIITILLLMLWSTVHAVDLTGKIEPVNDSFDVMVDARRIGAGSFANYSLAYIVYGAGTNGGNIFQPIAIGTVN</sequence>
<dbReference type="AlphaFoldDB" id="A0A0F8Z1A5"/>
<name>A0A0F8Z1A5_9ZZZZ</name>
<reference evidence="1" key="1">
    <citation type="journal article" date="2015" name="Nature">
        <title>Complex archaea that bridge the gap between prokaryotes and eukaryotes.</title>
        <authorList>
            <person name="Spang A."/>
            <person name="Saw J.H."/>
            <person name="Jorgensen S.L."/>
            <person name="Zaremba-Niedzwiedzka K."/>
            <person name="Martijn J."/>
            <person name="Lind A.E."/>
            <person name="van Eijk R."/>
            <person name="Schleper C."/>
            <person name="Guy L."/>
            <person name="Ettema T.J."/>
        </authorList>
    </citation>
    <scope>NUCLEOTIDE SEQUENCE</scope>
</reference>
<feature type="non-terminal residue" evidence="1">
    <location>
        <position position="76"/>
    </location>
</feature>
<gene>
    <name evidence="1" type="ORF">LCGC14_2753420</name>
</gene>
<accession>A0A0F8Z1A5</accession>
<proteinExistence type="predicted"/>